<evidence type="ECO:0000313" key="3">
    <source>
        <dbReference type="Proteomes" id="UP000789405"/>
    </source>
</evidence>
<comment type="caution">
    <text evidence="2">The sequence shown here is derived from an EMBL/GenBank/DDBJ whole genome shotgun (WGS) entry which is preliminary data.</text>
</comment>
<dbReference type="AlphaFoldDB" id="A0A9N9BZG6"/>
<gene>
    <name evidence="2" type="ORF">DERYTH_LOCUS6694</name>
</gene>
<dbReference type="OrthoDB" id="2440185at2759"/>
<feature type="domain" description="MULE transposase" evidence="1">
    <location>
        <begin position="217"/>
        <end position="272"/>
    </location>
</feature>
<dbReference type="PANTHER" id="PTHR31669:SF283">
    <property type="entry name" value="PROTEIN FAR1-RELATED SEQUENCE"/>
    <property type="match status" value="1"/>
</dbReference>
<name>A0A9N9BZG6_9GLOM</name>
<proteinExistence type="predicted"/>
<dbReference type="GO" id="GO:0006355">
    <property type="term" value="P:regulation of DNA-templated transcription"/>
    <property type="evidence" value="ECO:0007669"/>
    <property type="project" value="InterPro"/>
</dbReference>
<dbReference type="PANTHER" id="PTHR31669">
    <property type="entry name" value="PROTEIN FAR1-RELATED SEQUENCE 10-RELATED"/>
    <property type="match status" value="1"/>
</dbReference>
<evidence type="ECO:0000259" key="1">
    <source>
        <dbReference type="Pfam" id="PF10551"/>
    </source>
</evidence>
<dbReference type="EMBL" id="CAJVPY010003087">
    <property type="protein sequence ID" value="CAG8581137.1"/>
    <property type="molecule type" value="Genomic_DNA"/>
</dbReference>
<dbReference type="Proteomes" id="UP000789405">
    <property type="component" value="Unassembled WGS sequence"/>
</dbReference>
<reference evidence="2" key="1">
    <citation type="submission" date="2021-06" db="EMBL/GenBank/DDBJ databases">
        <authorList>
            <person name="Kallberg Y."/>
            <person name="Tangrot J."/>
            <person name="Rosling A."/>
        </authorList>
    </citation>
    <scope>NUCLEOTIDE SEQUENCE</scope>
    <source>
        <strain evidence="2">MA453B</strain>
    </source>
</reference>
<dbReference type="Pfam" id="PF10551">
    <property type="entry name" value="MULE"/>
    <property type="match status" value="1"/>
</dbReference>
<accession>A0A9N9BZG6</accession>
<feature type="non-terminal residue" evidence="2">
    <location>
        <position position="1"/>
    </location>
</feature>
<evidence type="ECO:0000313" key="2">
    <source>
        <dbReference type="EMBL" id="CAG8581137.1"/>
    </source>
</evidence>
<sequence length="616" mass="72370">FEESKSNVRAICCSNIGIGSSLESENMSRTAFSLELDCKLLSNVINTLYLTEIKNNIELDLELLEFICLLNFEKDITSISCSLPDEPLIGLQFDSWEVAKLYIREYGKKRGFVVKRYRVQLLSDDRSLESNGIYMGLMNLEHNHNLNINNVKFAAIFRKFDQDIMSEIEYAYLLEKQKEEPIMFIQPLINTDSDRLCSIFWMTEDQIVLWSHFSDIVLHDNTLRTNKYNYPLFLFILVNNDRRSRLRAQAFLNDETKESYEWAVFASSTIANVVEALDSRMQKEALKKSFMMWKYKSTTFHQPFIVENIFNNMCESVLYQCEKVPNEEAFDLIENQLSPSFFIYGLLAFVSSWPHMPFNEIPLVDNQNNEDVMNIEDHYDHRQAYLKTLINSVSKESIQEVWQIIPYMHYFKLMVKNSNALFHVMLMSIQWFQDNIWNKVELASNEYFIGVSSKHLNNFYDNSLQRTYLIPKHYNNVQEEHVHQHIRKKLYYDQLMGHFKKVLHYSIESNDQNALDDLILSYISEKETNRQTNMQSEYEILRENINSNCEIKLFNGHVLDANNVKDPLEHIVSNQKENKHKADNSDTNNTVGGRKCGLCHKTGHYAPKYPTKNSDC</sequence>
<keyword evidence="3" id="KW-1185">Reference proteome</keyword>
<protein>
    <submittedName>
        <fullName evidence="2">17484_t:CDS:1</fullName>
    </submittedName>
</protein>
<organism evidence="2 3">
    <name type="scientific">Dentiscutata erythropus</name>
    <dbReference type="NCBI Taxonomy" id="1348616"/>
    <lineage>
        <taxon>Eukaryota</taxon>
        <taxon>Fungi</taxon>
        <taxon>Fungi incertae sedis</taxon>
        <taxon>Mucoromycota</taxon>
        <taxon>Glomeromycotina</taxon>
        <taxon>Glomeromycetes</taxon>
        <taxon>Diversisporales</taxon>
        <taxon>Gigasporaceae</taxon>
        <taxon>Dentiscutata</taxon>
    </lineage>
</organism>
<dbReference type="InterPro" id="IPR031052">
    <property type="entry name" value="FHY3/FAR1"/>
</dbReference>
<dbReference type="InterPro" id="IPR018289">
    <property type="entry name" value="MULE_transposase_dom"/>
</dbReference>